<comment type="caution">
    <text evidence="1">The sequence shown here is derived from an EMBL/GenBank/DDBJ whole genome shotgun (WGS) entry which is preliminary data.</text>
</comment>
<name>A0A9X3ITG2_9GAMM</name>
<organism evidence="1 2">
    <name type="scientific">Parathalassolituus penaei</name>
    <dbReference type="NCBI Taxonomy" id="2997323"/>
    <lineage>
        <taxon>Bacteria</taxon>
        <taxon>Pseudomonadati</taxon>
        <taxon>Pseudomonadota</taxon>
        <taxon>Gammaproteobacteria</taxon>
        <taxon>Oceanospirillales</taxon>
        <taxon>Oceanospirillaceae</taxon>
        <taxon>Parathalassolituus</taxon>
    </lineage>
</organism>
<accession>A0A9X3ITG2</accession>
<proteinExistence type="predicted"/>
<protein>
    <submittedName>
        <fullName evidence="1">DUF2764 family protein</fullName>
    </submittedName>
</protein>
<evidence type="ECO:0000313" key="1">
    <source>
        <dbReference type="EMBL" id="MCY0966861.1"/>
    </source>
</evidence>
<gene>
    <name evidence="1" type="ORF">OUO13_16915</name>
</gene>
<dbReference type="AlphaFoldDB" id="A0A9X3ITG2"/>
<dbReference type="EMBL" id="JAPNOA010000058">
    <property type="protein sequence ID" value="MCY0966861.1"/>
    <property type="molecule type" value="Genomic_DNA"/>
</dbReference>
<sequence length="238" mass="27867">MMNHSDEAIALLTSLPRHQGLLESARTPISRLRLERRLQVLPEDVQRLIGEMEAVLHWGALAVETNNQRLVLRQQHLLEQLALPDDGYPGSRSLRALVAGVLDYRTLFAALAARENGQSQAPVGEWTCSRYRLQIERNWQEPHFHLERAFPWLPEVLQLMHQQQPWLVEKRLLQLCWQFTGRFHREGDYSLCAVMLYVLRWDMIDRWTRYNSSDARQRFQELCRLGRQTAMTSRGDAA</sequence>
<dbReference type="Proteomes" id="UP001150830">
    <property type="component" value="Unassembled WGS sequence"/>
</dbReference>
<reference evidence="1" key="1">
    <citation type="submission" date="2022-11" db="EMBL/GenBank/DDBJ databases">
        <title>Parathalassolutuus dongxingensis gen. nov., sp. nov., a novel member of family Oceanospirillaceae isolated from a coastal shrimp pond in Guangxi, China.</title>
        <authorList>
            <person name="Chen H."/>
        </authorList>
    </citation>
    <scope>NUCLEOTIDE SEQUENCE</scope>
    <source>
        <strain evidence="1">G-43</strain>
    </source>
</reference>
<keyword evidence="2" id="KW-1185">Reference proteome</keyword>
<dbReference type="RefSeq" id="WP_283175069.1">
    <property type="nucleotide sequence ID" value="NZ_JAPNOA010000058.1"/>
</dbReference>
<evidence type="ECO:0000313" key="2">
    <source>
        <dbReference type="Proteomes" id="UP001150830"/>
    </source>
</evidence>